<feature type="transmembrane region" description="Helical" evidence="9">
    <location>
        <begin position="253"/>
        <end position="279"/>
    </location>
</feature>
<evidence type="ECO:0000256" key="3">
    <source>
        <dbReference type="ARBA" id="ARBA00022989"/>
    </source>
</evidence>
<evidence type="ECO:0000256" key="2">
    <source>
        <dbReference type="ARBA" id="ARBA00022692"/>
    </source>
</evidence>
<dbReference type="EMBL" id="VSWD01000012">
    <property type="protein sequence ID" value="KAK3085854.1"/>
    <property type="molecule type" value="Genomic_DNA"/>
</dbReference>
<feature type="transmembrane region" description="Helical" evidence="9">
    <location>
        <begin position="159"/>
        <end position="176"/>
    </location>
</feature>
<evidence type="ECO:0000256" key="9">
    <source>
        <dbReference type="SAM" id="Phobius"/>
    </source>
</evidence>
<evidence type="ECO:0000259" key="10">
    <source>
        <dbReference type="PROSITE" id="PS50262"/>
    </source>
</evidence>
<dbReference type="GO" id="GO:0004930">
    <property type="term" value="F:G protein-coupled receptor activity"/>
    <property type="evidence" value="ECO:0007669"/>
    <property type="project" value="UniProtKB-KW"/>
</dbReference>
<reference evidence="11" key="1">
    <citation type="submission" date="2019-08" db="EMBL/GenBank/DDBJ databases">
        <title>The improved chromosome-level genome for the pearl oyster Pinctada fucata martensii using PacBio sequencing and Hi-C.</title>
        <authorList>
            <person name="Zheng Z."/>
        </authorList>
    </citation>
    <scope>NUCLEOTIDE SEQUENCE</scope>
    <source>
        <strain evidence="11">ZZ-2019</strain>
        <tissue evidence="11">Adductor muscle</tissue>
    </source>
</reference>
<name>A0AA88XQZ4_PINIB</name>
<feature type="transmembrane region" description="Helical" evidence="9">
    <location>
        <begin position="115"/>
        <end position="138"/>
    </location>
</feature>
<dbReference type="InterPro" id="IPR000276">
    <property type="entry name" value="GPCR_Rhodpsn"/>
</dbReference>
<dbReference type="Proteomes" id="UP001186944">
    <property type="component" value="Unassembled WGS sequence"/>
</dbReference>
<evidence type="ECO:0000256" key="7">
    <source>
        <dbReference type="ARBA" id="ARBA00023224"/>
    </source>
</evidence>
<sequence length="380" mass="42743">MNMTGLNEGTDNLNYNMSMNGTSNSTGVLSETPMYILVISTVFFLLIFIVGLVGNIYIIALVCGVKHMRTKMSLLFVNLSITDLLVLMICMPSGAVDVYADEVWYFGEAACVLVIFLESAVTLASCLTILVIAVDRYLAICKSTTDNVWKRLSVTTKMIGIWTLAISTSVPFAFAVKFKDEKYEDGTTVKKCYPSLDSTWKIGYYLSVSVVFFCMVFLILVILIQRMASVLLQASNLFEGQIQTKRIRERRRVAVMLFLIAVCFFVCLLPVRLLVIWFIYDGGKQISGLGEEAYKNLTISVRMVMYLNSALSPVIYNSMSTNVRKVTASLLSKWCILCKKQRKYEIGNQNIAITRRKSDIPGRQREFNLGQISIITLNQL</sequence>
<dbReference type="PROSITE" id="PS00237">
    <property type="entry name" value="G_PROTEIN_RECEP_F1_1"/>
    <property type="match status" value="1"/>
</dbReference>
<dbReference type="InterPro" id="IPR017452">
    <property type="entry name" value="GPCR_Rhodpsn_7TM"/>
</dbReference>
<dbReference type="PANTHER" id="PTHR24243">
    <property type="entry name" value="G-PROTEIN COUPLED RECEPTOR"/>
    <property type="match status" value="1"/>
</dbReference>
<dbReference type="AlphaFoldDB" id="A0AA88XQZ4"/>
<keyword evidence="3 9" id="KW-1133">Transmembrane helix</keyword>
<feature type="transmembrane region" description="Helical" evidence="9">
    <location>
        <begin position="34"/>
        <end position="62"/>
    </location>
</feature>
<feature type="domain" description="G-protein coupled receptors family 1 profile" evidence="10">
    <location>
        <begin position="54"/>
        <end position="316"/>
    </location>
</feature>
<dbReference type="PROSITE" id="PS50262">
    <property type="entry name" value="G_PROTEIN_RECEP_F1_2"/>
    <property type="match status" value="1"/>
</dbReference>
<dbReference type="GO" id="GO:0005886">
    <property type="term" value="C:plasma membrane"/>
    <property type="evidence" value="ECO:0007669"/>
    <property type="project" value="TreeGrafter"/>
</dbReference>
<comment type="caution">
    <text evidence="11">The sequence shown here is derived from an EMBL/GenBank/DDBJ whole genome shotgun (WGS) entry which is preliminary data.</text>
</comment>
<organism evidence="11 12">
    <name type="scientific">Pinctada imbricata</name>
    <name type="common">Atlantic pearl-oyster</name>
    <name type="synonym">Pinctada martensii</name>
    <dbReference type="NCBI Taxonomy" id="66713"/>
    <lineage>
        <taxon>Eukaryota</taxon>
        <taxon>Metazoa</taxon>
        <taxon>Spiralia</taxon>
        <taxon>Lophotrochozoa</taxon>
        <taxon>Mollusca</taxon>
        <taxon>Bivalvia</taxon>
        <taxon>Autobranchia</taxon>
        <taxon>Pteriomorphia</taxon>
        <taxon>Pterioida</taxon>
        <taxon>Pterioidea</taxon>
        <taxon>Pteriidae</taxon>
        <taxon>Pinctada</taxon>
    </lineage>
</organism>
<proteinExistence type="inferred from homology"/>
<comment type="similarity">
    <text evidence="8">Belongs to the G-protein coupled receptor 1 family.</text>
</comment>
<accession>A0AA88XQZ4</accession>
<evidence type="ECO:0000256" key="4">
    <source>
        <dbReference type="ARBA" id="ARBA00023040"/>
    </source>
</evidence>
<keyword evidence="4 8" id="KW-0297">G-protein coupled receptor</keyword>
<feature type="transmembrane region" description="Helical" evidence="9">
    <location>
        <begin position="74"/>
        <end position="95"/>
    </location>
</feature>
<evidence type="ECO:0000313" key="11">
    <source>
        <dbReference type="EMBL" id="KAK3085854.1"/>
    </source>
</evidence>
<keyword evidence="5 9" id="KW-0472">Membrane</keyword>
<keyword evidence="2 8" id="KW-0812">Transmembrane</keyword>
<dbReference type="PANTHER" id="PTHR24243:SF233">
    <property type="entry name" value="THYROTROPIN-RELEASING HORMONE RECEPTOR"/>
    <property type="match status" value="1"/>
</dbReference>
<dbReference type="SUPFAM" id="SSF81321">
    <property type="entry name" value="Family A G protein-coupled receptor-like"/>
    <property type="match status" value="1"/>
</dbReference>
<dbReference type="Gene3D" id="1.20.1070.10">
    <property type="entry name" value="Rhodopsin 7-helix transmembrane proteins"/>
    <property type="match status" value="1"/>
</dbReference>
<feature type="transmembrane region" description="Helical" evidence="9">
    <location>
        <begin position="202"/>
        <end position="224"/>
    </location>
</feature>
<keyword evidence="6 8" id="KW-0675">Receptor</keyword>
<evidence type="ECO:0000256" key="5">
    <source>
        <dbReference type="ARBA" id="ARBA00023136"/>
    </source>
</evidence>
<protein>
    <recommendedName>
        <fullName evidence="10">G-protein coupled receptors family 1 profile domain-containing protein</fullName>
    </recommendedName>
</protein>
<evidence type="ECO:0000256" key="6">
    <source>
        <dbReference type="ARBA" id="ARBA00023170"/>
    </source>
</evidence>
<dbReference type="PRINTS" id="PR00237">
    <property type="entry name" value="GPCRRHODOPSN"/>
</dbReference>
<comment type="subcellular location">
    <subcellularLocation>
        <location evidence="1">Membrane</location>
        <topology evidence="1">Multi-pass membrane protein</topology>
    </subcellularLocation>
</comment>
<keyword evidence="12" id="KW-1185">Reference proteome</keyword>
<evidence type="ECO:0000256" key="8">
    <source>
        <dbReference type="RuleBase" id="RU000688"/>
    </source>
</evidence>
<gene>
    <name evidence="11" type="ORF">FSP39_009649</name>
</gene>
<keyword evidence="7 8" id="KW-0807">Transducer</keyword>
<dbReference type="Pfam" id="PF00001">
    <property type="entry name" value="7tm_1"/>
    <property type="match status" value="1"/>
</dbReference>
<evidence type="ECO:0000256" key="1">
    <source>
        <dbReference type="ARBA" id="ARBA00004141"/>
    </source>
</evidence>
<evidence type="ECO:0000313" key="12">
    <source>
        <dbReference type="Proteomes" id="UP001186944"/>
    </source>
</evidence>